<comment type="caution">
    <text evidence="1">The sequence shown here is derived from an EMBL/GenBank/DDBJ whole genome shotgun (WGS) entry which is preliminary data.</text>
</comment>
<dbReference type="Proteomes" id="UP000654123">
    <property type="component" value="Unassembled WGS sequence"/>
</dbReference>
<evidence type="ECO:0000313" key="2">
    <source>
        <dbReference type="Proteomes" id="UP000654123"/>
    </source>
</evidence>
<reference evidence="1" key="2">
    <citation type="submission" date="2020-09" db="EMBL/GenBank/DDBJ databases">
        <authorList>
            <person name="Sun Q."/>
            <person name="Ohkuma M."/>
        </authorList>
    </citation>
    <scope>NUCLEOTIDE SEQUENCE</scope>
    <source>
        <strain evidence="1">JCM 4335</strain>
    </source>
</reference>
<dbReference type="RefSeq" id="WP_268255279.1">
    <property type="nucleotide sequence ID" value="NZ_BMSV01000002.1"/>
</dbReference>
<reference evidence="1" key="1">
    <citation type="journal article" date="2014" name="Int. J. Syst. Evol. Microbiol.">
        <title>Complete genome sequence of Corynebacterium casei LMG S-19264T (=DSM 44701T), isolated from a smear-ripened cheese.</title>
        <authorList>
            <consortium name="US DOE Joint Genome Institute (JGI-PGF)"/>
            <person name="Walter F."/>
            <person name="Albersmeier A."/>
            <person name="Kalinowski J."/>
            <person name="Ruckert C."/>
        </authorList>
    </citation>
    <scope>NUCLEOTIDE SEQUENCE</scope>
    <source>
        <strain evidence="1">JCM 4335</strain>
    </source>
</reference>
<proteinExistence type="predicted"/>
<sequence length="407" mass="43288">MTGPDPAPAGAAASAAAWDGFAARHWAREPVVLPAPGGTGAVDPRLAYAVMVEAAWPFRTGTRFRALPDVRFLVDGGRIRAPGDLLPGPGDTTAARYADRLDTRMEGRGRLLAVEQPLMLDHRLWAGVRELVAPLWERVGHPVLPVVSELALGDGAVDGDGLAREPVRSTLVWVLRGTLTAVPHGPAGGPAPTAGAGDLLHWPAGRPYALRYGARTLALRLLVPGDPRLLTEAVKDVVAGMLHERRGDDRVPYLPHPPATGDGPAPDVPHLAEAGRALREVTGADRLDRALGVLWARRASAAALEPVPDPRPPVRLAPDDRVRPGSPVVRMPLEDGRSWVWAVDGHAFSLRGALGERVLERLRRDGAPTVRELCALAGPGREEGVVALLEKLYALRGVDVAGREAPR</sequence>
<name>A0A918AWJ0_9ACTN</name>
<organism evidence="1 2">
    <name type="scientific">Streptomyces roseolilacinus</name>
    <dbReference type="NCBI Taxonomy" id="66904"/>
    <lineage>
        <taxon>Bacteria</taxon>
        <taxon>Bacillati</taxon>
        <taxon>Actinomycetota</taxon>
        <taxon>Actinomycetes</taxon>
        <taxon>Kitasatosporales</taxon>
        <taxon>Streptomycetaceae</taxon>
        <taxon>Streptomyces</taxon>
    </lineage>
</organism>
<gene>
    <name evidence="1" type="ORF">GCM10010249_09210</name>
</gene>
<accession>A0A918AWJ0</accession>
<keyword evidence="2" id="KW-1185">Reference proteome</keyword>
<dbReference type="AlphaFoldDB" id="A0A918AWJ0"/>
<protein>
    <submittedName>
        <fullName evidence="1">Uncharacterized protein</fullName>
    </submittedName>
</protein>
<dbReference type="EMBL" id="BMSV01000002">
    <property type="protein sequence ID" value="GGP93640.1"/>
    <property type="molecule type" value="Genomic_DNA"/>
</dbReference>
<evidence type="ECO:0000313" key="1">
    <source>
        <dbReference type="EMBL" id="GGP93640.1"/>
    </source>
</evidence>